<dbReference type="EMBL" id="JBBNAF010000004">
    <property type="protein sequence ID" value="KAK9150807.1"/>
    <property type="molecule type" value="Genomic_DNA"/>
</dbReference>
<dbReference type="InterPro" id="IPR013094">
    <property type="entry name" value="AB_hydrolase_3"/>
</dbReference>
<gene>
    <name evidence="2" type="ORF">Syun_009116</name>
</gene>
<sequence>MGHEKKLVDQVSGWLSLFDDGSVDRAWTGPPEVEFMVKRVEPHDEYIDGVAVYDLIIDSKSDLIVRVYEPKGTLNDDGSKFPIVLHFHGGGFCISQYDWAMYYHVYTRFSSTIRAIVVSVKLRLAPEHRLPAAIEDAYSALLWIRSSAQVLQSVKPSHVLARADFNRVFLMGDSSGGNLVHAVAARAGEEDLSPLRLAGAIPVHPGFVRSVRSESEKHKEFETPFLSLDMVDKFLALALPRGSTKDHPITCPMGEAAPPLSRMKLPPYMLAVAENDLIKDTEMEFFEAMKKAGKDIEVFFNKGVGHSFYLNKLAVDFDEHTAKETDLLFEAIANFINKH</sequence>
<dbReference type="PANTHER" id="PTHR23024:SF135">
    <property type="entry name" value="CELL DEATH ASSOCIATED PROTEIN"/>
    <property type="match status" value="1"/>
</dbReference>
<dbReference type="AlphaFoldDB" id="A0AAP0KE20"/>
<dbReference type="GO" id="GO:0016787">
    <property type="term" value="F:hydrolase activity"/>
    <property type="evidence" value="ECO:0007669"/>
    <property type="project" value="InterPro"/>
</dbReference>
<dbReference type="Gene3D" id="3.40.50.1820">
    <property type="entry name" value="alpha/beta hydrolase"/>
    <property type="match status" value="1"/>
</dbReference>
<keyword evidence="3" id="KW-1185">Reference proteome</keyword>
<accession>A0AAP0KE20</accession>
<name>A0AAP0KE20_9MAGN</name>
<organism evidence="2 3">
    <name type="scientific">Stephania yunnanensis</name>
    <dbReference type="NCBI Taxonomy" id="152371"/>
    <lineage>
        <taxon>Eukaryota</taxon>
        <taxon>Viridiplantae</taxon>
        <taxon>Streptophyta</taxon>
        <taxon>Embryophyta</taxon>
        <taxon>Tracheophyta</taxon>
        <taxon>Spermatophyta</taxon>
        <taxon>Magnoliopsida</taxon>
        <taxon>Ranunculales</taxon>
        <taxon>Menispermaceae</taxon>
        <taxon>Menispermoideae</taxon>
        <taxon>Cissampelideae</taxon>
        <taxon>Stephania</taxon>
    </lineage>
</organism>
<dbReference type="Pfam" id="PF07859">
    <property type="entry name" value="Abhydrolase_3"/>
    <property type="match status" value="1"/>
</dbReference>
<dbReference type="InterPro" id="IPR029058">
    <property type="entry name" value="AB_hydrolase_fold"/>
</dbReference>
<dbReference type="Proteomes" id="UP001420932">
    <property type="component" value="Unassembled WGS sequence"/>
</dbReference>
<feature type="domain" description="Alpha/beta hydrolase fold-3" evidence="1">
    <location>
        <begin position="84"/>
        <end position="309"/>
    </location>
</feature>
<evidence type="ECO:0000313" key="3">
    <source>
        <dbReference type="Proteomes" id="UP001420932"/>
    </source>
</evidence>
<evidence type="ECO:0000313" key="2">
    <source>
        <dbReference type="EMBL" id="KAK9150807.1"/>
    </source>
</evidence>
<dbReference type="SUPFAM" id="SSF53474">
    <property type="entry name" value="alpha/beta-Hydrolases"/>
    <property type="match status" value="1"/>
</dbReference>
<reference evidence="2 3" key="1">
    <citation type="submission" date="2024-01" db="EMBL/GenBank/DDBJ databases">
        <title>Genome assemblies of Stephania.</title>
        <authorList>
            <person name="Yang L."/>
        </authorList>
    </citation>
    <scope>NUCLEOTIDE SEQUENCE [LARGE SCALE GENOMIC DNA]</scope>
    <source>
        <strain evidence="2">YNDBR</strain>
        <tissue evidence="2">Leaf</tissue>
    </source>
</reference>
<protein>
    <recommendedName>
        <fullName evidence="1">Alpha/beta hydrolase fold-3 domain-containing protein</fullName>
    </recommendedName>
</protein>
<comment type="caution">
    <text evidence="2">The sequence shown here is derived from an EMBL/GenBank/DDBJ whole genome shotgun (WGS) entry which is preliminary data.</text>
</comment>
<proteinExistence type="predicted"/>
<dbReference type="PANTHER" id="PTHR23024">
    <property type="entry name" value="ARYLACETAMIDE DEACETYLASE"/>
    <property type="match status" value="1"/>
</dbReference>
<evidence type="ECO:0000259" key="1">
    <source>
        <dbReference type="Pfam" id="PF07859"/>
    </source>
</evidence>
<dbReference type="InterPro" id="IPR050466">
    <property type="entry name" value="Carboxylest/Gibb_receptor"/>
</dbReference>